<organism evidence="6 7">
    <name type="scientific">Ideonella livida</name>
    <dbReference type="NCBI Taxonomy" id="2707176"/>
    <lineage>
        <taxon>Bacteria</taxon>
        <taxon>Pseudomonadati</taxon>
        <taxon>Pseudomonadota</taxon>
        <taxon>Betaproteobacteria</taxon>
        <taxon>Burkholderiales</taxon>
        <taxon>Sphaerotilaceae</taxon>
        <taxon>Ideonella</taxon>
    </lineage>
</organism>
<comment type="caution">
    <text evidence="6">The sequence shown here is derived from an EMBL/GenBank/DDBJ whole genome shotgun (WGS) entry which is preliminary data.</text>
</comment>
<dbReference type="InterPro" id="IPR024607">
    <property type="entry name" value="Sulfatase_CS"/>
</dbReference>
<reference evidence="6 7" key="1">
    <citation type="submission" date="2020-02" db="EMBL/GenBank/DDBJ databases">
        <title>Ideonella bacterium strain TBM-1.</title>
        <authorList>
            <person name="Chen W.-M."/>
        </authorList>
    </citation>
    <scope>NUCLEOTIDE SEQUENCE [LARGE SCALE GENOMIC DNA]</scope>
    <source>
        <strain evidence="6 7">TBM-1</strain>
    </source>
</reference>
<keyword evidence="3" id="KW-0378">Hydrolase</keyword>
<evidence type="ECO:0000313" key="6">
    <source>
        <dbReference type="EMBL" id="NDY93809.1"/>
    </source>
</evidence>
<dbReference type="InterPro" id="IPR017850">
    <property type="entry name" value="Alkaline_phosphatase_core_sf"/>
</dbReference>
<evidence type="ECO:0000256" key="2">
    <source>
        <dbReference type="ARBA" id="ARBA00022723"/>
    </source>
</evidence>
<dbReference type="Pfam" id="PF00884">
    <property type="entry name" value="Sulfatase"/>
    <property type="match status" value="1"/>
</dbReference>
<dbReference type="GO" id="GO:0046872">
    <property type="term" value="F:metal ion binding"/>
    <property type="evidence" value="ECO:0007669"/>
    <property type="project" value="UniProtKB-KW"/>
</dbReference>
<name>A0A7C9PK97_9BURK</name>
<dbReference type="PANTHER" id="PTHR42693">
    <property type="entry name" value="ARYLSULFATASE FAMILY MEMBER"/>
    <property type="match status" value="1"/>
</dbReference>
<evidence type="ECO:0000256" key="3">
    <source>
        <dbReference type="ARBA" id="ARBA00022801"/>
    </source>
</evidence>
<dbReference type="PROSITE" id="PS00523">
    <property type="entry name" value="SULFATASE_1"/>
    <property type="match status" value="1"/>
</dbReference>
<dbReference type="EMBL" id="JAAGOH010000048">
    <property type="protein sequence ID" value="NDY93809.1"/>
    <property type="molecule type" value="Genomic_DNA"/>
</dbReference>
<feature type="domain" description="Sulfatase N-terminal" evidence="5">
    <location>
        <begin position="31"/>
        <end position="441"/>
    </location>
</feature>
<keyword evidence="2" id="KW-0479">Metal-binding</keyword>
<protein>
    <submittedName>
        <fullName evidence="6">Arylsulfatase</fullName>
    </submittedName>
</protein>
<dbReference type="Gene3D" id="3.30.1120.10">
    <property type="match status" value="1"/>
</dbReference>
<dbReference type="InterPro" id="IPR000917">
    <property type="entry name" value="Sulfatase_N"/>
</dbReference>
<gene>
    <name evidence="6" type="ORF">G3A44_21700</name>
</gene>
<proteinExistence type="inferred from homology"/>
<evidence type="ECO:0000259" key="5">
    <source>
        <dbReference type="Pfam" id="PF00884"/>
    </source>
</evidence>
<dbReference type="GO" id="GO:0016787">
    <property type="term" value="F:hydrolase activity"/>
    <property type="evidence" value="ECO:0007669"/>
    <property type="project" value="UniProtKB-KW"/>
</dbReference>
<dbReference type="SUPFAM" id="SSF53649">
    <property type="entry name" value="Alkaline phosphatase-like"/>
    <property type="match status" value="1"/>
</dbReference>
<dbReference type="AlphaFoldDB" id="A0A7C9PK97"/>
<keyword evidence="7" id="KW-1185">Reference proteome</keyword>
<evidence type="ECO:0000256" key="1">
    <source>
        <dbReference type="ARBA" id="ARBA00008779"/>
    </source>
</evidence>
<sequence length="744" mass="82624">MSTDFAGRIGRTYRESTPWWPQPPTAPANAPNVVFIVLDDVGFSDLGCYGAEFDTPRMDALAAGGVRYSNFHVTAMCSPTRACLLTGRNAHAAGVGAIAEWANGFPGYEGRMSRQTATAAEIFAEHAYGTYAVGKWHLSNMANYAAAGPHPDWPLGRGFSRWYGFLGGYVDHWHPDLHEDNHPIRHQPRPGYHLSEDLVDQAIAQVRDHVCAARGRPFMTYLAFGAAHWPLHVPAPFIEKYRGRYDEGWDVARERRFAKQKALGIVPADAQLSPRNPGVPAWETLSPAARLGAARLQEAFAGFMDHTDTQIGRFVDYLAAIDQLDNTVIVLLSDNGASGEGGETGAVNIRKHLQTEKETSQYVVQHLDLIGSEHSFPHYPQGWAQVSNTPLKWYKKHTHGGGIRAPLIVHWPQGIAQRGAIRTQYHHVIDVLPTLLELTGVQAPTQYRGVPQLPLHGISMAYTFDAPDAPSRRQVQYFEMVGDRALFQDGWKIVARHRKGEDFETDTWELFHMADDFSEVKDLAAEQPERVRRMVDRWWQEAERYGVLPLDDREGERALDWFRASAPSRYEYLPGMARADRLMVPAINGRSYGVEADIDWASDAGQAQGVLLAFGNRFGGMALYAHDGEVCFDYLYSENSTHSLRAPLPRGRCTLSLRFDATGERSGVFGLALDGREFAVMRVDRLWTTYGITAGLTCGYLNVPIVPACPVPALFTGTLHRLTLTLGPVAAKPSGEFAALMQQE</sequence>
<dbReference type="Gene3D" id="3.40.720.10">
    <property type="entry name" value="Alkaline Phosphatase, subunit A"/>
    <property type="match status" value="1"/>
</dbReference>
<comment type="similarity">
    <text evidence="1">Belongs to the sulfatase family.</text>
</comment>
<evidence type="ECO:0000256" key="4">
    <source>
        <dbReference type="ARBA" id="ARBA00022837"/>
    </source>
</evidence>
<dbReference type="PANTHER" id="PTHR42693:SF43">
    <property type="entry name" value="BLL2667 PROTEIN"/>
    <property type="match status" value="1"/>
</dbReference>
<accession>A0A7C9PK97</accession>
<dbReference type="RefSeq" id="WP_163459835.1">
    <property type="nucleotide sequence ID" value="NZ_JAAGOH010000048.1"/>
</dbReference>
<dbReference type="Proteomes" id="UP000484255">
    <property type="component" value="Unassembled WGS sequence"/>
</dbReference>
<evidence type="ECO:0000313" key="7">
    <source>
        <dbReference type="Proteomes" id="UP000484255"/>
    </source>
</evidence>
<dbReference type="InterPro" id="IPR050738">
    <property type="entry name" value="Sulfatase"/>
</dbReference>
<dbReference type="CDD" id="cd16025">
    <property type="entry name" value="PAS_like"/>
    <property type="match status" value="1"/>
</dbReference>
<keyword evidence="4" id="KW-0106">Calcium</keyword>